<reference evidence="2" key="1">
    <citation type="submission" date="2019-08" db="EMBL/GenBank/DDBJ databases">
        <title>The genome of the North American firefly Photinus pyralis.</title>
        <authorList>
            <consortium name="Photinus pyralis genome working group"/>
            <person name="Fallon T.R."/>
            <person name="Sander Lower S.E."/>
            <person name="Weng J.-K."/>
        </authorList>
    </citation>
    <scope>NUCLEOTIDE SEQUENCE</scope>
    <source>
        <strain evidence="2">TRF0915ILg1</strain>
        <tissue evidence="2">Whole body</tissue>
    </source>
</reference>
<keyword evidence="3" id="KW-1185">Reference proteome</keyword>
<name>A0A8K0GHB8_IGNLU</name>
<protein>
    <recommendedName>
        <fullName evidence="1">PiggyBac transposable element-derived protein domain-containing protein</fullName>
    </recommendedName>
</protein>
<gene>
    <name evidence="2" type="ORF">ILUMI_08142</name>
</gene>
<dbReference type="InterPro" id="IPR029526">
    <property type="entry name" value="PGBD"/>
</dbReference>
<dbReference type="PANTHER" id="PTHR47055:SF3">
    <property type="entry name" value="PHORBOL-ESTER_DAG-TYPE DOMAIN-CONTAINING PROTEIN"/>
    <property type="match status" value="1"/>
</dbReference>
<feature type="domain" description="PiggyBac transposable element-derived protein" evidence="1">
    <location>
        <begin position="4"/>
        <end position="78"/>
    </location>
</feature>
<dbReference type="OrthoDB" id="6768801at2759"/>
<dbReference type="AlphaFoldDB" id="A0A8K0GHB8"/>
<evidence type="ECO:0000313" key="2">
    <source>
        <dbReference type="EMBL" id="KAF2898033.1"/>
    </source>
</evidence>
<dbReference type="Pfam" id="PF13843">
    <property type="entry name" value="DDE_Tnp_1_7"/>
    <property type="match status" value="1"/>
</dbReference>
<dbReference type="PANTHER" id="PTHR47055">
    <property type="entry name" value="DDE_TNP_1_7 DOMAIN-CONTAINING PROTEIN"/>
    <property type="match status" value="1"/>
</dbReference>
<accession>A0A8K0GHB8</accession>
<dbReference type="InterPro" id="IPR052638">
    <property type="entry name" value="PiggyBac_TE-derived"/>
</dbReference>
<dbReference type="Proteomes" id="UP000801492">
    <property type="component" value="Unassembled WGS sequence"/>
</dbReference>
<dbReference type="EMBL" id="VTPC01003785">
    <property type="protein sequence ID" value="KAF2898033.1"/>
    <property type="molecule type" value="Genomic_DNA"/>
</dbReference>
<comment type="caution">
    <text evidence="2">The sequence shown here is derived from an EMBL/GenBank/DDBJ whole genome shotgun (WGS) entry which is preliminary data.</text>
</comment>
<evidence type="ECO:0000259" key="1">
    <source>
        <dbReference type="Pfam" id="PF13843"/>
    </source>
</evidence>
<evidence type="ECO:0000313" key="3">
    <source>
        <dbReference type="Proteomes" id="UP000801492"/>
    </source>
</evidence>
<organism evidence="2 3">
    <name type="scientific">Ignelater luminosus</name>
    <name type="common">Cucubano</name>
    <name type="synonym">Pyrophorus luminosus</name>
    <dbReference type="NCBI Taxonomy" id="2038154"/>
    <lineage>
        <taxon>Eukaryota</taxon>
        <taxon>Metazoa</taxon>
        <taxon>Ecdysozoa</taxon>
        <taxon>Arthropoda</taxon>
        <taxon>Hexapoda</taxon>
        <taxon>Insecta</taxon>
        <taxon>Pterygota</taxon>
        <taxon>Neoptera</taxon>
        <taxon>Endopterygota</taxon>
        <taxon>Coleoptera</taxon>
        <taxon>Polyphaga</taxon>
        <taxon>Elateriformia</taxon>
        <taxon>Elateroidea</taxon>
        <taxon>Elateridae</taxon>
        <taxon>Agrypninae</taxon>
        <taxon>Pyrophorini</taxon>
        <taxon>Ignelater</taxon>
    </lineage>
</organism>
<dbReference type="GO" id="GO:0043565">
    <property type="term" value="F:sequence-specific DNA binding"/>
    <property type="evidence" value="ECO:0007669"/>
    <property type="project" value="TreeGrafter"/>
</dbReference>
<sequence>MSCQGFKLFFDNYFSSIHLFLYLTEQGYPATGTIQSGRSKKCPLKSRVDIKKQLRGGYDYRTDSDNKVSLVRWKDNKVAYYNKNMGGVDKMDQLIAAYRTRIRQEKWW</sequence>
<proteinExistence type="predicted"/>